<feature type="region of interest" description="Disordered" evidence="1">
    <location>
        <begin position="471"/>
        <end position="517"/>
    </location>
</feature>
<dbReference type="PANTHER" id="PTHR46467:SF1">
    <property type="entry name" value="TETHER CONTAINING UBX DOMAIN FOR GLUT4"/>
    <property type="match status" value="1"/>
</dbReference>
<feature type="compositionally biased region" description="Polar residues" evidence="1">
    <location>
        <begin position="285"/>
        <end position="294"/>
    </location>
</feature>
<feature type="compositionally biased region" description="Low complexity" evidence="1">
    <location>
        <begin position="246"/>
        <end position="259"/>
    </location>
</feature>
<dbReference type="GO" id="GO:0005634">
    <property type="term" value="C:nucleus"/>
    <property type="evidence" value="ECO:0007669"/>
    <property type="project" value="TreeGrafter"/>
</dbReference>
<dbReference type="OrthoDB" id="440781at2759"/>
<feature type="compositionally biased region" description="Polar residues" evidence="1">
    <location>
        <begin position="301"/>
        <end position="311"/>
    </location>
</feature>
<dbReference type="GO" id="GO:0012506">
    <property type="term" value="C:vesicle membrane"/>
    <property type="evidence" value="ECO:0007669"/>
    <property type="project" value="TreeGrafter"/>
</dbReference>
<sequence>MASHVFVMDSSAHRTQIKTTPRKTLREVLEEACMKLKLNPDDWTLKHNNRALDLSLPIQHARLSSGAKLELNNVRLTNKFASTTTLWQILRQFESGAVGNDSTPAPANLNITQRGTPQTSNGTSAGAGRLYYEQPCLRIGQKEVSTLEELQKSLGQIGLSGGNVLLRLSYKDSGKPLDEALTEITQYFKAIGDDGAVQISDSAHGAHAQGSSVQHSVFAAEDVEMTNTTSGSDTPREPVSTHPEDTTPTATSVAASSEPTDARPTDSTAHPAPQPDQEAKPSPPSSAYDSTNRPISVFARPSSSTPLAASQPYNEADYVPSIEHAKAHQKHLNTRSQNQRLPSDAELAARAQELDDRTAAVDTLHVRVRLPDEMAVGVAMQRDDTAAILYAVVRAMLVHAGQPFVLRYMGSTGRMATLVEDGKKLLGRELKFSPRGEVVHLVWDAESASSEARKGPTLLEEYRRRAKALKIETPRAEEPEEQEVLKGLGKGEERSKGGASLSKEDRMKKFLGLGKKK</sequence>
<dbReference type="EMBL" id="NAJN01000475">
    <property type="protein sequence ID" value="TKA72780.1"/>
    <property type="molecule type" value="Genomic_DNA"/>
</dbReference>
<dbReference type="InterPro" id="IPR029071">
    <property type="entry name" value="Ubiquitin-like_domsf"/>
</dbReference>
<name>A0A4U0X8A3_9PEZI</name>
<reference evidence="3 4" key="1">
    <citation type="submission" date="2017-03" db="EMBL/GenBank/DDBJ databases">
        <title>Genomes of endolithic fungi from Antarctica.</title>
        <authorList>
            <person name="Coleine C."/>
            <person name="Masonjones S."/>
            <person name="Stajich J.E."/>
        </authorList>
    </citation>
    <scope>NUCLEOTIDE SEQUENCE [LARGE SCALE GENOMIC DNA]</scope>
    <source>
        <strain evidence="3 4">CCFEE 5187</strain>
    </source>
</reference>
<dbReference type="Proteomes" id="UP000308768">
    <property type="component" value="Unassembled WGS sequence"/>
</dbReference>
<evidence type="ECO:0000256" key="1">
    <source>
        <dbReference type="SAM" id="MobiDB-lite"/>
    </source>
</evidence>
<dbReference type="AlphaFoldDB" id="A0A4U0X8A3"/>
<feature type="region of interest" description="Disordered" evidence="1">
    <location>
        <begin position="226"/>
        <end position="311"/>
    </location>
</feature>
<keyword evidence="4" id="KW-1185">Reference proteome</keyword>
<dbReference type="GO" id="GO:0005737">
    <property type="term" value="C:cytoplasm"/>
    <property type="evidence" value="ECO:0007669"/>
    <property type="project" value="TreeGrafter"/>
</dbReference>
<comment type="caution">
    <text evidence="3">The sequence shown here is derived from an EMBL/GenBank/DDBJ whole genome shotgun (WGS) entry which is preliminary data.</text>
</comment>
<dbReference type="Pfam" id="PF11470">
    <property type="entry name" value="TUG-UBL1"/>
    <property type="match status" value="1"/>
</dbReference>
<organism evidence="3 4">
    <name type="scientific">Cryomyces minteri</name>
    <dbReference type="NCBI Taxonomy" id="331657"/>
    <lineage>
        <taxon>Eukaryota</taxon>
        <taxon>Fungi</taxon>
        <taxon>Dikarya</taxon>
        <taxon>Ascomycota</taxon>
        <taxon>Pezizomycotina</taxon>
        <taxon>Dothideomycetes</taxon>
        <taxon>Dothideomycetes incertae sedis</taxon>
        <taxon>Cryomyces</taxon>
    </lineage>
</organism>
<evidence type="ECO:0000259" key="2">
    <source>
        <dbReference type="Pfam" id="PF11470"/>
    </source>
</evidence>
<accession>A0A4U0X8A3</accession>
<evidence type="ECO:0000313" key="4">
    <source>
        <dbReference type="Proteomes" id="UP000308768"/>
    </source>
</evidence>
<dbReference type="Gene3D" id="3.10.20.90">
    <property type="entry name" value="Phosphatidylinositol 3-kinase Catalytic Subunit, Chain A, domain 1"/>
    <property type="match status" value="1"/>
</dbReference>
<dbReference type="InterPro" id="IPR021569">
    <property type="entry name" value="TUG-UBL1"/>
</dbReference>
<proteinExistence type="predicted"/>
<feature type="domain" description="TUG ubiquitin-like" evidence="2">
    <location>
        <begin position="9"/>
        <end position="71"/>
    </location>
</feature>
<dbReference type="GO" id="GO:0006886">
    <property type="term" value="P:intracellular protein transport"/>
    <property type="evidence" value="ECO:0007669"/>
    <property type="project" value="TreeGrafter"/>
</dbReference>
<feature type="compositionally biased region" description="Basic and acidic residues" evidence="1">
    <location>
        <begin position="489"/>
        <end position="508"/>
    </location>
</feature>
<dbReference type="STRING" id="331657.A0A4U0X8A3"/>
<dbReference type="SUPFAM" id="SSF54236">
    <property type="entry name" value="Ubiquitin-like"/>
    <property type="match status" value="1"/>
</dbReference>
<dbReference type="CDD" id="cd16105">
    <property type="entry name" value="Ubl_ASPSCR1_like"/>
    <property type="match status" value="1"/>
</dbReference>
<protein>
    <recommendedName>
        <fullName evidence="2">TUG ubiquitin-like domain-containing protein</fullName>
    </recommendedName>
</protein>
<dbReference type="PANTHER" id="PTHR46467">
    <property type="entry name" value="TETHER CONTAINING UBX DOMAIN FOR GLUT4"/>
    <property type="match status" value="1"/>
</dbReference>
<evidence type="ECO:0000313" key="3">
    <source>
        <dbReference type="EMBL" id="TKA72780.1"/>
    </source>
</evidence>
<gene>
    <name evidence="3" type="ORF">B0A49_03533</name>
</gene>